<keyword evidence="4" id="KW-0597">Phosphoprotein</keyword>
<dbReference type="PANTHER" id="PTHR38111:SF2">
    <property type="entry name" value="FINGER DOMAIN PROTEIN, PUTATIVE (AFU_ORTHOLOGUE AFUA_1G01560)-RELATED"/>
    <property type="match status" value="1"/>
</dbReference>
<name>A0A7H8QMH9_TALRU</name>
<keyword evidence="7" id="KW-0539">Nucleus</keyword>
<proteinExistence type="inferred from homology"/>
<organism evidence="11 12">
    <name type="scientific">Talaromyces rugulosus</name>
    <name type="common">Penicillium rugulosum</name>
    <dbReference type="NCBI Taxonomy" id="121627"/>
    <lineage>
        <taxon>Eukaryota</taxon>
        <taxon>Fungi</taxon>
        <taxon>Dikarya</taxon>
        <taxon>Ascomycota</taxon>
        <taxon>Pezizomycotina</taxon>
        <taxon>Eurotiomycetes</taxon>
        <taxon>Eurotiomycetidae</taxon>
        <taxon>Eurotiales</taxon>
        <taxon>Trichocomaceae</taxon>
        <taxon>Talaromyces</taxon>
        <taxon>Talaromyces sect. Islandici</taxon>
    </lineage>
</organism>
<keyword evidence="5" id="KW-0805">Transcription regulation</keyword>
<protein>
    <recommendedName>
        <fullName evidence="8">DNA-directed RNA polymerase I subunit RPA43</fullName>
    </recommendedName>
</protein>
<evidence type="ECO:0000256" key="6">
    <source>
        <dbReference type="ARBA" id="ARBA00023163"/>
    </source>
</evidence>
<evidence type="ECO:0000256" key="3">
    <source>
        <dbReference type="ARBA" id="ARBA00022478"/>
    </source>
</evidence>
<dbReference type="KEGG" id="trg:TRUGW13939_02113"/>
<dbReference type="EMBL" id="CP055898">
    <property type="protein sequence ID" value="QKX55022.1"/>
    <property type="molecule type" value="Genomic_DNA"/>
</dbReference>
<dbReference type="FunFam" id="3.30.1490.120:FF:000004">
    <property type="entry name" value="RNA polymerase I subunit Rpa43"/>
    <property type="match status" value="1"/>
</dbReference>
<feature type="region of interest" description="Disordered" evidence="9">
    <location>
        <begin position="348"/>
        <end position="408"/>
    </location>
</feature>
<feature type="compositionally biased region" description="Polar residues" evidence="9">
    <location>
        <begin position="537"/>
        <end position="547"/>
    </location>
</feature>
<evidence type="ECO:0000256" key="4">
    <source>
        <dbReference type="ARBA" id="ARBA00022553"/>
    </source>
</evidence>
<evidence type="ECO:0000256" key="8">
    <source>
        <dbReference type="ARBA" id="ARBA00073455"/>
    </source>
</evidence>
<dbReference type="OrthoDB" id="3525185at2759"/>
<keyword evidence="6" id="KW-0804">Transcription</keyword>
<accession>A0A7H8QMH9</accession>
<reference evidence="12" key="1">
    <citation type="submission" date="2020-06" db="EMBL/GenBank/DDBJ databases">
        <title>A chromosome-scale genome assembly of Talaromyces rugulosus W13939.</title>
        <authorList>
            <person name="Wang B."/>
            <person name="Guo L."/>
            <person name="Ye K."/>
            <person name="Wang L."/>
        </authorList>
    </citation>
    <scope>NUCLEOTIDE SEQUENCE [LARGE SCALE GENOMIC DNA]</scope>
    <source>
        <strain evidence="12">W13939</strain>
    </source>
</reference>
<keyword evidence="3" id="KW-0240">DNA-directed RNA polymerase</keyword>
<feature type="compositionally biased region" description="Basic and acidic residues" evidence="9">
    <location>
        <begin position="45"/>
        <end position="63"/>
    </location>
</feature>
<dbReference type="CDD" id="cd00067">
    <property type="entry name" value="GAL4"/>
    <property type="match status" value="1"/>
</dbReference>
<evidence type="ECO:0000313" key="12">
    <source>
        <dbReference type="Proteomes" id="UP000509510"/>
    </source>
</evidence>
<dbReference type="GO" id="GO:0006362">
    <property type="term" value="P:transcription elongation by RNA polymerase I"/>
    <property type="evidence" value="ECO:0007669"/>
    <property type="project" value="UniProtKB-ARBA"/>
</dbReference>
<feature type="domain" description="RPA43 OB" evidence="10">
    <location>
        <begin position="183"/>
        <end position="344"/>
    </location>
</feature>
<comment type="subcellular location">
    <subcellularLocation>
        <location evidence="1">Nucleus</location>
        <location evidence="1">Nucleolus</location>
    </subcellularLocation>
</comment>
<feature type="compositionally biased region" description="Basic residues" evidence="9">
    <location>
        <begin position="21"/>
        <end position="40"/>
    </location>
</feature>
<evidence type="ECO:0000256" key="9">
    <source>
        <dbReference type="SAM" id="MobiDB-lite"/>
    </source>
</evidence>
<gene>
    <name evidence="11" type="ORF">TRUGW13939_02113</name>
</gene>
<feature type="compositionally biased region" description="Basic residues" evidence="9">
    <location>
        <begin position="397"/>
        <end position="408"/>
    </location>
</feature>
<evidence type="ECO:0000256" key="2">
    <source>
        <dbReference type="ARBA" id="ARBA00005930"/>
    </source>
</evidence>
<dbReference type="Proteomes" id="UP000509510">
    <property type="component" value="Chromosome I"/>
</dbReference>
<feature type="region of interest" description="Disordered" evidence="9">
    <location>
        <begin position="518"/>
        <end position="547"/>
    </location>
</feature>
<feature type="region of interest" description="Disordered" evidence="9">
    <location>
        <begin position="1"/>
        <end position="67"/>
    </location>
</feature>
<feature type="compositionally biased region" description="Basic and acidic residues" evidence="9">
    <location>
        <begin position="387"/>
        <end position="396"/>
    </location>
</feature>
<dbReference type="AlphaFoldDB" id="A0A7H8QMH9"/>
<evidence type="ECO:0000256" key="5">
    <source>
        <dbReference type="ARBA" id="ARBA00023015"/>
    </source>
</evidence>
<dbReference type="RefSeq" id="XP_035341201.1">
    <property type="nucleotide sequence ID" value="XM_035485308.1"/>
</dbReference>
<evidence type="ECO:0000259" key="10">
    <source>
        <dbReference type="Pfam" id="PF17875"/>
    </source>
</evidence>
<dbReference type="InterPro" id="IPR001138">
    <property type="entry name" value="Zn2Cys6_DnaBD"/>
</dbReference>
<dbReference type="InterPro" id="IPR036898">
    <property type="entry name" value="RNA_pol_Rpb7-like_N_sf"/>
</dbReference>
<dbReference type="GO" id="GO:0008270">
    <property type="term" value="F:zinc ion binding"/>
    <property type="evidence" value="ECO:0007669"/>
    <property type="project" value="InterPro"/>
</dbReference>
<dbReference type="InterPro" id="IPR053178">
    <property type="entry name" value="Osmoadaptation_assoc"/>
</dbReference>
<sequence>MSDDLMDIDPPQNFSHLSPEKKKRKHKIKEQSPSKKRKHAATSNDSEKIALESPTKSKKDKSQKATKHNVLALSETANLDPESPFRLINATMYLPLSPISISPTHASASLVAEHLAPLLLTYYPPFKGIVMAYSNASISSQPPTATQFNPSDVNPKPLTLALTANEYGVLYLYVTATFLVFSPQKGQILEGWVNVQSEGFLGAVAHNLFSVGIERKRLPANWKWVPPGEDGDEDEDGTAQTTRTKGTVASAPTSGDEDDSNKSSDFDPAKEHFTPLPKPVTNPIEMEEAAVDGQDEDDLNATGYFESVSGHPVRGTIRFRVRDIDVIPGADPDRGFISIEGTMLTPEEEAQLQDDSSRQNRATSTSASMTGAVAVAADVVQNNDAPSHTERETSLKKKEKKEKKVKKEKKSKERFEHILFMACNYLSENESVYLLTSIRDPRWWAFPAAARPAPTASRDISNAVIINVLASIEMIRRLTRTDETRPSCNRCKKAGLQCCGYIRTTQFVDETQWTRGKHESASSSSSSSSAITIPRRGTTNTHSTSLSWSGADLPKKLNPLVMAFLKGAFMSLSVDFTSWHYSPAESAAAVVRRPYLPGITLQALALSFHGRMNRNNASIRQAVELYGFAIRNVRTDLLSRSTALSTPWLISSIINMVMYEWVQSTNSEAWKYHVRALARIIESRGPHAFKQGTERRLFLQARSVILVLALEDRKRTFLAEDCWQTIPWSDAPDSKSYINQFVDIILCIPSIMEDLDYFQKMESPEEKLRVCGEITEAIKSISKRLLDARFDWEILNPNVARETVPLKTSEQPYSPVDENGNLLFDSFIYYKSLQLCVEMGIYFSIVFFLRSFSLVVGEKESILDTPMTLSNPRRSNIALKLPHELPSFRESAIEICRSAEYYLQPGHGITGAYFLLFPLRVAQYAFEEEREGDYAIVMWMRKVMKYIGDEFGFSNALRFAVSDADGSGGS</sequence>
<evidence type="ECO:0000256" key="1">
    <source>
        <dbReference type="ARBA" id="ARBA00004604"/>
    </source>
</evidence>
<keyword evidence="12" id="KW-1185">Reference proteome</keyword>
<dbReference type="GO" id="GO:0006361">
    <property type="term" value="P:transcription initiation at RNA polymerase I promoter"/>
    <property type="evidence" value="ECO:0007669"/>
    <property type="project" value="UniProtKB-ARBA"/>
</dbReference>
<dbReference type="Gene3D" id="2.40.50.1060">
    <property type="match status" value="1"/>
</dbReference>
<dbReference type="PANTHER" id="PTHR38111">
    <property type="entry name" value="ZN(2)-C6 FUNGAL-TYPE DOMAIN-CONTAINING PROTEIN-RELATED"/>
    <property type="match status" value="1"/>
</dbReference>
<evidence type="ECO:0000256" key="7">
    <source>
        <dbReference type="ARBA" id="ARBA00023242"/>
    </source>
</evidence>
<evidence type="ECO:0000313" key="11">
    <source>
        <dbReference type="EMBL" id="QKX55022.1"/>
    </source>
</evidence>
<feature type="compositionally biased region" description="Basic and acidic residues" evidence="9">
    <location>
        <begin position="260"/>
        <end position="273"/>
    </location>
</feature>
<dbReference type="InterPro" id="IPR041178">
    <property type="entry name" value="RPA43_OB"/>
</dbReference>
<dbReference type="GO" id="GO:0000981">
    <property type="term" value="F:DNA-binding transcription factor activity, RNA polymerase II-specific"/>
    <property type="evidence" value="ECO:0007669"/>
    <property type="project" value="InterPro"/>
</dbReference>
<dbReference type="GO" id="GO:0005736">
    <property type="term" value="C:RNA polymerase I complex"/>
    <property type="evidence" value="ECO:0007669"/>
    <property type="project" value="UniProtKB-ARBA"/>
</dbReference>
<dbReference type="GeneID" id="55989623"/>
<dbReference type="Pfam" id="PF17875">
    <property type="entry name" value="RPA43_OB"/>
    <property type="match status" value="1"/>
</dbReference>
<dbReference type="Gene3D" id="3.30.1490.120">
    <property type="entry name" value="RNA polymerase Rpb7-like, N-terminal domain"/>
    <property type="match status" value="1"/>
</dbReference>
<comment type="similarity">
    <text evidence="2">Belongs to the eukaryotic RPA43 RNA polymerase subunit family.</text>
</comment>
<feature type="compositionally biased region" description="Polar residues" evidence="9">
    <location>
        <begin position="359"/>
        <end position="369"/>
    </location>
</feature>
<feature type="compositionally biased region" description="Low complexity" evidence="9">
    <location>
        <begin position="521"/>
        <end position="530"/>
    </location>
</feature>
<feature type="region of interest" description="Disordered" evidence="9">
    <location>
        <begin position="222"/>
        <end position="283"/>
    </location>
</feature>
<feature type="compositionally biased region" description="Polar residues" evidence="9">
    <location>
        <begin position="238"/>
        <end position="253"/>
    </location>
</feature>